<reference evidence="1" key="1">
    <citation type="submission" date="2014-09" db="EMBL/GenBank/DDBJ databases">
        <authorList>
            <person name="Magalhaes I.L.F."/>
            <person name="Oliveira U."/>
            <person name="Santos F.R."/>
            <person name="Vidigal T.H.D.A."/>
            <person name="Brescovit A.D."/>
            <person name="Santos A.J."/>
        </authorList>
    </citation>
    <scope>NUCLEOTIDE SEQUENCE</scope>
    <source>
        <tissue evidence="1">Shoot tissue taken approximately 20 cm above the soil surface</tissue>
    </source>
</reference>
<name>A0A0A9GXA2_ARUDO</name>
<dbReference type="AlphaFoldDB" id="A0A0A9GXA2"/>
<proteinExistence type="predicted"/>
<organism evidence="1">
    <name type="scientific">Arundo donax</name>
    <name type="common">Giant reed</name>
    <name type="synonym">Donax arundinaceus</name>
    <dbReference type="NCBI Taxonomy" id="35708"/>
    <lineage>
        <taxon>Eukaryota</taxon>
        <taxon>Viridiplantae</taxon>
        <taxon>Streptophyta</taxon>
        <taxon>Embryophyta</taxon>
        <taxon>Tracheophyta</taxon>
        <taxon>Spermatophyta</taxon>
        <taxon>Magnoliopsida</taxon>
        <taxon>Liliopsida</taxon>
        <taxon>Poales</taxon>
        <taxon>Poaceae</taxon>
        <taxon>PACMAD clade</taxon>
        <taxon>Arundinoideae</taxon>
        <taxon>Arundineae</taxon>
        <taxon>Arundo</taxon>
    </lineage>
</organism>
<protein>
    <submittedName>
        <fullName evidence="1">Uncharacterized protein</fullName>
    </submittedName>
</protein>
<sequence length="91" mass="10664">MTRKAAAGHCHWSGISISTVLQSFSDGWHHHVQARRVHQLRRRQRPQQVALEQQLLLQFVQRFPHPVVPTETVCFLDRYLNTYTNSCARTE</sequence>
<dbReference type="EMBL" id="GBRH01169722">
    <property type="protein sequence ID" value="JAE28174.1"/>
    <property type="molecule type" value="Transcribed_RNA"/>
</dbReference>
<reference evidence="1" key="2">
    <citation type="journal article" date="2015" name="Data Brief">
        <title>Shoot transcriptome of the giant reed, Arundo donax.</title>
        <authorList>
            <person name="Barrero R.A."/>
            <person name="Guerrero F.D."/>
            <person name="Moolhuijzen P."/>
            <person name="Goolsby J.A."/>
            <person name="Tidwell J."/>
            <person name="Bellgard S.E."/>
            <person name="Bellgard M.I."/>
        </authorList>
    </citation>
    <scope>NUCLEOTIDE SEQUENCE</scope>
    <source>
        <tissue evidence="1">Shoot tissue taken approximately 20 cm above the soil surface</tissue>
    </source>
</reference>
<evidence type="ECO:0000313" key="1">
    <source>
        <dbReference type="EMBL" id="JAE28174.1"/>
    </source>
</evidence>
<accession>A0A0A9GXA2</accession>